<feature type="transmembrane region" description="Helical" evidence="7">
    <location>
        <begin position="50"/>
        <end position="70"/>
    </location>
</feature>
<dbReference type="AlphaFoldDB" id="A0A328ZTD2"/>
<feature type="transmembrane region" description="Helical" evidence="7">
    <location>
        <begin position="209"/>
        <end position="227"/>
    </location>
</feature>
<sequence>MSGLAGSATYPSGNFHHEESLSHADTHEEATPSEIAVGVIIGRSSEYFDFFVFGIACVLVFPSFLFPYLSRLDGTLMAFAIFAVAFIARPIGTALSMAVQRRWGRGTKLTLSLFVLGASTAGMAFLPSYESVGSAAVVALVILRFGQGLALGGSWDGLPSLLAMSAPPERRGWYAMVGQLGAPVGFALAASLFAYLYSSLSVREFLDWGWRYPFFVAFAINVVALFARLRLIVGQSYSDLLQQRELEPVGALRLMRNEGRNVVLGAFAALASFALFHVVTVFPLSWISMYSEQSITHVLGMQIVGAFLAAIAIAISGRLADQMGRRNTLGTMACLIGAFSLVTPWLLSSGTAGNNVFILVGFVLLGLSYGQASGTVTANFSPRYRYTGAALSADLAWLVGAAFAPLVALGLSARFGLVAVCLYLLSGVVCTLGALRINRMIERQRADE</sequence>
<protein>
    <submittedName>
        <fullName evidence="9">Putative MFS family arabinose efflux permease</fullName>
    </submittedName>
</protein>
<feature type="transmembrane region" description="Helical" evidence="7">
    <location>
        <begin position="262"/>
        <end position="287"/>
    </location>
</feature>
<comment type="caution">
    <text evidence="9">The sequence shown here is derived from an EMBL/GenBank/DDBJ whole genome shotgun (WGS) entry which is preliminary data.</text>
</comment>
<evidence type="ECO:0000256" key="7">
    <source>
        <dbReference type="SAM" id="Phobius"/>
    </source>
</evidence>
<feature type="transmembrane region" description="Helical" evidence="7">
    <location>
        <begin position="109"/>
        <end position="126"/>
    </location>
</feature>
<keyword evidence="6 7" id="KW-0472">Membrane</keyword>
<keyword evidence="3" id="KW-1003">Cell membrane</keyword>
<dbReference type="PANTHER" id="PTHR43045:SF2">
    <property type="entry name" value="INNER MEMBRANE METABOLITE TRANSPORT PROTEIN YHJE"/>
    <property type="match status" value="1"/>
</dbReference>
<gene>
    <name evidence="9" type="ORF">AX018_100288</name>
</gene>
<evidence type="ECO:0000256" key="4">
    <source>
        <dbReference type="ARBA" id="ARBA00022692"/>
    </source>
</evidence>
<reference evidence="9 10" key="1">
    <citation type="submission" date="2018-06" db="EMBL/GenBank/DDBJ databases">
        <title>Genomic Encyclopedia of Archaeal and Bacterial Type Strains, Phase II (KMG-II): from individual species to whole genera.</title>
        <authorList>
            <person name="Goeker M."/>
        </authorList>
    </citation>
    <scope>NUCLEOTIDE SEQUENCE [LARGE SCALE GENOMIC DNA]</scope>
    <source>
        <strain evidence="9 10">CFPB 3232</strain>
    </source>
</reference>
<keyword evidence="2" id="KW-0813">Transport</keyword>
<dbReference type="PANTHER" id="PTHR43045">
    <property type="entry name" value="SHIKIMATE TRANSPORTER"/>
    <property type="match status" value="1"/>
</dbReference>
<dbReference type="InterPro" id="IPR020846">
    <property type="entry name" value="MFS_dom"/>
</dbReference>
<feature type="transmembrane region" description="Helical" evidence="7">
    <location>
        <begin position="353"/>
        <end position="372"/>
    </location>
</feature>
<keyword evidence="4 7" id="KW-0812">Transmembrane</keyword>
<feature type="transmembrane region" description="Helical" evidence="7">
    <location>
        <begin position="384"/>
        <end position="409"/>
    </location>
</feature>
<feature type="transmembrane region" description="Helical" evidence="7">
    <location>
        <begin position="173"/>
        <end position="197"/>
    </location>
</feature>
<evidence type="ECO:0000256" key="2">
    <source>
        <dbReference type="ARBA" id="ARBA00022448"/>
    </source>
</evidence>
<dbReference type="OrthoDB" id="6766492at2"/>
<dbReference type="SUPFAM" id="SSF103473">
    <property type="entry name" value="MFS general substrate transporter"/>
    <property type="match status" value="1"/>
</dbReference>
<evidence type="ECO:0000259" key="8">
    <source>
        <dbReference type="PROSITE" id="PS50850"/>
    </source>
</evidence>
<dbReference type="GO" id="GO:0005886">
    <property type="term" value="C:plasma membrane"/>
    <property type="evidence" value="ECO:0007669"/>
    <property type="project" value="UniProtKB-SubCell"/>
</dbReference>
<evidence type="ECO:0000256" key="1">
    <source>
        <dbReference type="ARBA" id="ARBA00004651"/>
    </source>
</evidence>
<dbReference type="Proteomes" id="UP000248856">
    <property type="component" value="Unassembled WGS sequence"/>
</dbReference>
<evidence type="ECO:0000313" key="9">
    <source>
        <dbReference type="EMBL" id="RAR86127.1"/>
    </source>
</evidence>
<feature type="transmembrane region" description="Helical" evidence="7">
    <location>
        <begin position="299"/>
        <end position="317"/>
    </location>
</feature>
<organism evidence="9 10">
    <name type="scientific">Paracidovorax anthurii</name>
    <dbReference type="NCBI Taxonomy" id="78229"/>
    <lineage>
        <taxon>Bacteria</taxon>
        <taxon>Pseudomonadati</taxon>
        <taxon>Pseudomonadota</taxon>
        <taxon>Betaproteobacteria</taxon>
        <taxon>Burkholderiales</taxon>
        <taxon>Comamonadaceae</taxon>
        <taxon>Paracidovorax</taxon>
    </lineage>
</organism>
<evidence type="ECO:0000313" key="10">
    <source>
        <dbReference type="Proteomes" id="UP000248856"/>
    </source>
</evidence>
<dbReference type="RefSeq" id="WP_111875515.1">
    <property type="nucleotide sequence ID" value="NZ_CBCSGC010000002.1"/>
</dbReference>
<dbReference type="InterPro" id="IPR011701">
    <property type="entry name" value="MFS"/>
</dbReference>
<feature type="transmembrane region" description="Helical" evidence="7">
    <location>
        <begin position="132"/>
        <end position="152"/>
    </location>
</feature>
<name>A0A328ZTD2_9BURK</name>
<dbReference type="PROSITE" id="PS00216">
    <property type="entry name" value="SUGAR_TRANSPORT_1"/>
    <property type="match status" value="1"/>
</dbReference>
<evidence type="ECO:0000256" key="3">
    <source>
        <dbReference type="ARBA" id="ARBA00022475"/>
    </source>
</evidence>
<dbReference type="Pfam" id="PF07690">
    <property type="entry name" value="MFS_1"/>
    <property type="match status" value="1"/>
</dbReference>
<evidence type="ECO:0000256" key="6">
    <source>
        <dbReference type="ARBA" id="ARBA00023136"/>
    </source>
</evidence>
<dbReference type="InterPro" id="IPR005829">
    <property type="entry name" value="Sugar_transporter_CS"/>
</dbReference>
<feature type="transmembrane region" description="Helical" evidence="7">
    <location>
        <begin position="415"/>
        <end position="435"/>
    </location>
</feature>
<dbReference type="EMBL" id="QLTA01000002">
    <property type="protein sequence ID" value="RAR86127.1"/>
    <property type="molecule type" value="Genomic_DNA"/>
</dbReference>
<feature type="transmembrane region" description="Helical" evidence="7">
    <location>
        <begin position="76"/>
        <end position="97"/>
    </location>
</feature>
<accession>A0A328ZTD2</accession>
<proteinExistence type="predicted"/>
<feature type="domain" description="Major facilitator superfamily (MFS) profile" evidence="8">
    <location>
        <begin position="35"/>
        <end position="445"/>
    </location>
</feature>
<dbReference type="Gene3D" id="1.20.1250.20">
    <property type="entry name" value="MFS general substrate transporter like domains"/>
    <property type="match status" value="2"/>
</dbReference>
<feature type="transmembrane region" description="Helical" evidence="7">
    <location>
        <begin position="329"/>
        <end position="347"/>
    </location>
</feature>
<dbReference type="PROSITE" id="PS50850">
    <property type="entry name" value="MFS"/>
    <property type="match status" value="1"/>
</dbReference>
<dbReference type="InterPro" id="IPR036259">
    <property type="entry name" value="MFS_trans_sf"/>
</dbReference>
<evidence type="ECO:0000256" key="5">
    <source>
        <dbReference type="ARBA" id="ARBA00022989"/>
    </source>
</evidence>
<dbReference type="GO" id="GO:0022857">
    <property type="term" value="F:transmembrane transporter activity"/>
    <property type="evidence" value="ECO:0007669"/>
    <property type="project" value="InterPro"/>
</dbReference>
<keyword evidence="5 7" id="KW-1133">Transmembrane helix</keyword>
<comment type="subcellular location">
    <subcellularLocation>
        <location evidence="1">Cell membrane</location>
        <topology evidence="1">Multi-pass membrane protein</topology>
    </subcellularLocation>
</comment>
<keyword evidence="10" id="KW-1185">Reference proteome</keyword>